<gene>
    <name evidence="12" type="ORF">MS3_01857</name>
</gene>
<keyword evidence="5" id="KW-0963">Cytoplasm</keyword>
<dbReference type="AlphaFoldDB" id="A0A095BXC0"/>
<dbReference type="Pfam" id="PF01576">
    <property type="entry name" value="Myosin_tail_1"/>
    <property type="match status" value="2"/>
</dbReference>
<organism evidence="12">
    <name type="scientific">Schistosoma haematobium</name>
    <name type="common">Blood fluke</name>
    <dbReference type="NCBI Taxonomy" id="6185"/>
    <lineage>
        <taxon>Eukaryota</taxon>
        <taxon>Metazoa</taxon>
        <taxon>Spiralia</taxon>
        <taxon>Lophotrochozoa</taxon>
        <taxon>Platyhelminthes</taxon>
        <taxon>Trematoda</taxon>
        <taxon>Digenea</taxon>
        <taxon>Strigeidida</taxon>
        <taxon>Schistosomatoidea</taxon>
        <taxon>Schistosomatidae</taxon>
        <taxon>Schistosoma</taxon>
    </lineage>
</organism>
<evidence type="ECO:0000256" key="10">
    <source>
        <dbReference type="SAM" id="Coils"/>
    </source>
</evidence>
<dbReference type="Gene3D" id="1.20.5.170">
    <property type="match status" value="1"/>
</dbReference>
<dbReference type="SUPFAM" id="SSF57997">
    <property type="entry name" value="Tropomyosin"/>
    <property type="match status" value="1"/>
</dbReference>
<dbReference type="InterPro" id="IPR002928">
    <property type="entry name" value="Myosin_tail"/>
</dbReference>
<feature type="domain" description="Myosin tail" evidence="11">
    <location>
        <begin position="440"/>
        <end position="665"/>
    </location>
</feature>
<feature type="domain" description="Myosin tail" evidence="11">
    <location>
        <begin position="26"/>
        <end position="303"/>
    </location>
</feature>
<dbReference type="SUPFAM" id="SSF90257">
    <property type="entry name" value="Myosin rod fragments"/>
    <property type="match status" value="1"/>
</dbReference>
<accession>A0A095BXC0</accession>
<evidence type="ECO:0000256" key="7">
    <source>
        <dbReference type="ARBA" id="ARBA00023123"/>
    </source>
</evidence>
<dbReference type="STRING" id="6185.A0A095BXC0"/>
<evidence type="ECO:0000259" key="11">
    <source>
        <dbReference type="Pfam" id="PF01576"/>
    </source>
</evidence>
<evidence type="ECO:0000256" key="6">
    <source>
        <dbReference type="ARBA" id="ARBA00023054"/>
    </source>
</evidence>
<dbReference type="Gene3D" id="1.20.5.1160">
    <property type="entry name" value="Vasodilator-stimulated phosphoprotein"/>
    <property type="match status" value="2"/>
</dbReference>
<proteinExistence type="inferred from homology"/>
<evidence type="ECO:0000256" key="9">
    <source>
        <dbReference type="ARBA" id="ARBA00023179"/>
    </source>
</evidence>
<protein>
    <recommendedName>
        <fullName evidence="3">Paramyosin</fullName>
    </recommendedName>
</protein>
<reference evidence="12" key="1">
    <citation type="journal article" date="2012" name="Nat. Genet.">
        <title>Whole-genome sequence of Schistosoma haematobium.</title>
        <authorList>
            <person name="Young N.D."/>
            <person name="Jex A.R."/>
            <person name="Li B."/>
            <person name="Liu S."/>
            <person name="Yang L."/>
            <person name="Xiong Z."/>
            <person name="Li Y."/>
            <person name="Cantacessi C."/>
            <person name="Hall R.S."/>
            <person name="Xu X."/>
            <person name="Chen F."/>
            <person name="Wu X."/>
            <person name="Zerlotini A."/>
            <person name="Oliveira G."/>
            <person name="Hofmann A."/>
            <person name="Zhang G."/>
            <person name="Fang X."/>
            <person name="Kang Y."/>
            <person name="Campbell B.E."/>
            <person name="Loukas A."/>
            <person name="Ranganathan S."/>
            <person name="Rollinson D."/>
            <person name="Rinaldi G."/>
            <person name="Brindley P.J."/>
            <person name="Yang H."/>
            <person name="Wang J."/>
            <person name="Wang J."/>
            <person name="Gasser R.B."/>
        </authorList>
    </citation>
    <scope>NUCLEOTIDE SEQUENCE [LARGE SCALE GENOMIC DNA]</scope>
</reference>
<keyword evidence="9" id="KW-0514">Muscle protein</keyword>
<evidence type="ECO:0000256" key="1">
    <source>
        <dbReference type="ARBA" id="ARBA00004657"/>
    </source>
</evidence>
<dbReference type="GO" id="GO:0030016">
    <property type="term" value="C:myofibril"/>
    <property type="evidence" value="ECO:0007669"/>
    <property type="project" value="UniProtKB-SubCell"/>
</dbReference>
<keyword evidence="7" id="KW-0518">Myosin</keyword>
<keyword evidence="6 10" id="KW-0175">Coiled coil</keyword>
<dbReference type="PANTHER" id="PTHR46349">
    <property type="entry name" value="CINGULIN-LIKE PROTEIN 1-RELATED"/>
    <property type="match status" value="1"/>
</dbReference>
<evidence type="ECO:0000256" key="5">
    <source>
        <dbReference type="ARBA" id="ARBA00022490"/>
    </source>
</evidence>
<comment type="subcellular location">
    <subcellularLocation>
        <location evidence="1">Cytoplasm</location>
        <location evidence="1">Myofibril</location>
    </subcellularLocation>
</comment>
<name>A0A095BXC0_SCHHA</name>
<keyword evidence="4" id="KW-0787">Thick filament</keyword>
<evidence type="ECO:0000256" key="4">
    <source>
        <dbReference type="ARBA" id="ARBA00022433"/>
    </source>
</evidence>
<evidence type="ECO:0000313" key="12">
    <source>
        <dbReference type="EMBL" id="KGB33683.1"/>
    </source>
</evidence>
<evidence type="ECO:0000256" key="8">
    <source>
        <dbReference type="ARBA" id="ARBA00023175"/>
    </source>
</evidence>
<sequence>MMNHDTESHVKISRTIYRGVSPSTTRLESRVRELEDLLDLERDARVRAERHAADLGFQVDALSERLDEAGGSTTQTQELLKRREMEINKLRKDLENANASLELAETSMRRRHQTALNELALEVENLQKQKGKAEKDKSHLIMEVDNVLGQLDGALKAKQSAESKLEGLDSQLNRLKSLTDDLQRQLTELNNAKSRLTSENFELLHINQDYEAQILNYSKAKSSLESQVDDLKRSLDDEAKNRFNLQAQLTSLQMDYDNLQAKYDEESEEASNLRSQVSKFNADIAALKSKFERELMNQVKELKSSLRDANRRLTDLEALRSQLEAERDNLASALHDAEEALHDMDQKYQASQAALNHLKSEMEQRLRERDEELESLRKSTTRTIEELTVTITEMEVKYKSELSRLKKRYESNIAELEIQLDTANKANANLMKENKNLSQRITEHKRLQLANELEEIRSTLENLERLRKHAETELEEAQSRVSELTMQVNTLTNDKRRLEGDIGVMQADMDDAINAKQASEDRATRLNNEVLRLADELRQEQENYKHAEALRKQLEIEIREITVKLEEAEAFATREGRRMVQKLQARVRELEAEFDGESRRCKDALAQARKFERQYKELQTQAEDDRRMVLELQDLLDKTQMKMKAYKRQLEEMVTQQQIEEAEHRADMAERTVTVRRVGPGGRAVSVARELSVTSNRGMRATSMM</sequence>
<dbReference type="GO" id="GO:0016459">
    <property type="term" value="C:myosin complex"/>
    <property type="evidence" value="ECO:0007669"/>
    <property type="project" value="InterPro"/>
</dbReference>
<evidence type="ECO:0000256" key="2">
    <source>
        <dbReference type="ARBA" id="ARBA00008447"/>
    </source>
</evidence>
<keyword evidence="8" id="KW-0505">Motor protein</keyword>
<dbReference type="GO" id="GO:0032982">
    <property type="term" value="C:myosin filament"/>
    <property type="evidence" value="ECO:0007669"/>
    <property type="project" value="UniProtKB-KW"/>
</dbReference>
<dbReference type="PANTHER" id="PTHR46349:SF6">
    <property type="entry name" value="MYOSIN-6-LIKE"/>
    <property type="match status" value="1"/>
</dbReference>
<dbReference type="Gene3D" id="1.20.5.340">
    <property type="match status" value="1"/>
</dbReference>
<evidence type="ECO:0000256" key="3">
    <source>
        <dbReference type="ARBA" id="ARBA00018623"/>
    </source>
</evidence>
<comment type="similarity">
    <text evidence="2">Belongs to the paramyosin family.</text>
</comment>
<dbReference type="EMBL" id="KL250562">
    <property type="protein sequence ID" value="KGB33683.1"/>
    <property type="molecule type" value="Genomic_DNA"/>
</dbReference>
<feature type="coiled-coil region" evidence="10">
    <location>
        <begin position="80"/>
        <end position="672"/>
    </location>
</feature>